<gene>
    <name evidence="8" type="ORF">NF865_01330</name>
</gene>
<dbReference type="InterPro" id="IPR006137">
    <property type="entry name" value="NADH_UbQ_OxRdtase-like_20kDa"/>
</dbReference>
<comment type="cofactor">
    <cofactor evidence="1">
        <name>[4Fe-4S] cluster</name>
        <dbReference type="ChEBI" id="CHEBI:49883"/>
    </cofactor>
</comment>
<dbReference type="EMBL" id="CP099582">
    <property type="protein sequence ID" value="USS40893.1"/>
    <property type="molecule type" value="Genomic_DNA"/>
</dbReference>
<evidence type="ECO:0000313" key="8">
    <source>
        <dbReference type="EMBL" id="USS40893.1"/>
    </source>
</evidence>
<feature type="domain" description="NADH:ubiquinone oxidoreductase-like 20kDa subunit" evidence="7">
    <location>
        <begin position="16"/>
        <end position="139"/>
    </location>
</feature>
<reference evidence="8" key="1">
    <citation type="journal article" date="1998" name="Int. J. Syst. Bacteriol. 48 Pt">
        <title>Thermococcus guaymasensis sp. nov. and Thermococcus aggregans sp. nov., two novel thermophilic archaea isolated from the Guaymas Basin hydrothermal vent site.</title>
        <authorList>
            <person name="Canganella F."/>
            <person name="Jones W.J."/>
            <person name="Gambacorta A."/>
            <person name="Antranikian G."/>
        </authorList>
    </citation>
    <scope>NUCLEOTIDE SEQUENCE</scope>
    <source>
        <strain evidence="8">TY</strain>
    </source>
</reference>
<dbReference type="Gene3D" id="3.40.50.12280">
    <property type="match status" value="1"/>
</dbReference>
<keyword evidence="6" id="KW-0411">Iron-sulfur</keyword>
<reference evidence="8" key="2">
    <citation type="submission" date="2022-06" db="EMBL/GenBank/DDBJ databases">
        <authorList>
            <person name="Park Y.-J."/>
        </authorList>
    </citation>
    <scope>NUCLEOTIDE SEQUENCE</scope>
    <source>
        <strain evidence="8">TY</strain>
    </source>
</reference>
<evidence type="ECO:0000259" key="7">
    <source>
        <dbReference type="Pfam" id="PF01058"/>
    </source>
</evidence>
<dbReference type="KEGG" id="tagg:NF865_01330"/>
<dbReference type="RefSeq" id="WP_253304835.1">
    <property type="nucleotide sequence ID" value="NZ_CP099582.1"/>
</dbReference>
<dbReference type="Proteomes" id="UP001055732">
    <property type="component" value="Chromosome"/>
</dbReference>
<protein>
    <submittedName>
        <fullName evidence="8">NADH-quinone oxidoreductase subunit B family protein</fullName>
    </submittedName>
</protein>
<keyword evidence="4" id="KW-0479">Metal-binding</keyword>
<evidence type="ECO:0000256" key="2">
    <source>
        <dbReference type="ARBA" id="ARBA00009173"/>
    </source>
</evidence>
<sequence>MKLRSVWVFHLNTGACNGCDIEILDVLTPYYDVERLGVKLVSTPRHAHALLVTGPLTRQSYYAAKRAYEAMPPKPRIVIAIGTCACSGGIFYNSYAVRRESERLGLEYPRAGGTSEFLPVDVYIPGCPPRPEEILYGLALLLGIAEKKLSPRHYREEEFVLPRTQFKAWVEVILKARIRKELGYFDGYKLLERFMELVDVAETPEALKRLVEEEKLKEKDSRLRYGLDKLYEYYLEVVRTYEDILSQKRRVLRVQK</sequence>
<dbReference type="Pfam" id="PF01058">
    <property type="entry name" value="Oxidored_q6"/>
    <property type="match status" value="1"/>
</dbReference>
<proteinExistence type="inferred from homology"/>
<dbReference type="InterPro" id="IPR052375">
    <property type="entry name" value="Complex_I_20kDa-like"/>
</dbReference>
<evidence type="ECO:0000256" key="6">
    <source>
        <dbReference type="ARBA" id="ARBA00023014"/>
    </source>
</evidence>
<organism evidence="8 9">
    <name type="scientific">Thermococcus aggregans</name>
    <dbReference type="NCBI Taxonomy" id="110163"/>
    <lineage>
        <taxon>Archaea</taxon>
        <taxon>Methanobacteriati</taxon>
        <taxon>Methanobacteriota</taxon>
        <taxon>Thermococci</taxon>
        <taxon>Thermococcales</taxon>
        <taxon>Thermococcaceae</taxon>
        <taxon>Thermococcus</taxon>
    </lineage>
</organism>
<comment type="similarity">
    <text evidence="2">Belongs to the complex I 20 kDa subunit family.</text>
</comment>
<evidence type="ECO:0000313" key="9">
    <source>
        <dbReference type="Proteomes" id="UP001055732"/>
    </source>
</evidence>
<evidence type="ECO:0000256" key="3">
    <source>
        <dbReference type="ARBA" id="ARBA00022485"/>
    </source>
</evidence>
<evidence type="ECO:0000256" key="5">
    <source>
        <dbReference type="ARBA" id="ARBA00023004"/>
    </source>
</evidence>
<dbReference type="SUPFAM" id="SSF56770">
    <property type="entry name" value="HydA/Nqo6-like"/>
    <property type="match status" value="1"/>
</dbReference>
<keyword evidence="9" id="KW-1185">Reference proteome</keyword>
<accession>A0A9E7MXU9</accession>
<dbReference type="PANTHER" id="PTHR42989:SF1">
    <property type="entry name" value="FORMATE HYDROGENLYASE SUBUNIT 7-RELATED"/>
    <property type="match status" value="1"/>
</dbReference>
<keyword evidence="3" id="KW-0004">4Fe-4S</keyword>
<evidence type="ECO:0000256" key="1">
    <source>
        <dbReference type="ARBA" id="ARBA00001966"/>
    </source>
</evidence>
<name>A0A9E7MXU9_THEAG</name>
<dbReference type="PANTHER" id="PTHR42989">
    <property type="entry name" value="HYDROGENASE-4 COMPONENT I"/>
    <property type="match status" value="1"/>
</dbReference>
<keyword evidence="5" id="KW-0408">Iron</keyword>
<dbReference type="AlphaFoldDB" id="A0A9E7MXU9"/>
<dbReference type="GO" id="GO:0046872">
    <property type="term" value="F:metal ion binding"/>
    <property type="evidence" value="ECO:0007669"/>
    <property type="project" value="UniProtKB-KW"/>
</dbReference>
<dbReference type="GO" id="GO:0051539">
    <property type="term" value="F:4 iron, 4 sulfur cluster binding"/>
    <property type="evidence" value="ECO:0007669"/>
    <property type="project" value="UniProtKB-KW"/>
</dbReference>
<evidence type="ECO:0000256" key="4">
    <source>
        <dbReference type="ARBA" id="ARBA00022723"/>
    </source>
</evidence>